<sequence length="193" mass="21394">MSAGEDTPDFLQYFSEEESDVQLNGPNAECSGMAGNYDEDEDEADCTVLACESCGACFSSAEFLMRHQRYGHTGSGQKQPAGSREEPDVKAPVLEGSACGQWKSRGSSVRTCDVCGRHFTNSSHLSRHRKTHSRNSNEFVCPDCWLSFARKDALQRHVVTHTGQRPYLCRVCGVGFTQRSSATRHERNIHGLQ</sequence>
<dbReference type="Proteomes" id="UP000821845">
    <property type="component" value="Chromosome 8"/>
</dbReference>
<dbReference type="EMBL" id="CM023488">
    <property type="protein sequence ID" value="KAH6924913.1"/>
    <property type="molecule type" value="Genomic_DNA"/>
</dbReference>
<accession>A0ACB7RQK3</accession>
<organism evidence="1 2">
    <name type="scientific">Hyalomma asiaticum</name>
    <name type="common">Tick</name>
    <dbReference type="NCBI Taxonomy" id="266040"/>
    <lineage>
        <taxon>Eukaryota</taxon>
        <taxon>Metazoa</taxon>
        <taxon>Ecdysozoa</taxon>
        <taxon>Arthropoda</taxon>
        <taxon>Chelicerata</taxon>
        <taxon>Arachnida</taxon>
        <taxon>Acari</taxon>
        <taxon>Parasitiformes</taxon>
        <taxon>Ixodida</taxon>
        <taxon>Ixodoidea</taxon>
        <taxon>Ixodidae</taxon>
        <taxon>Hyalomminae</taxon>
        <taxon>Hyalomma</taxon>
    </lineage>
</organism>
<gene>
    <name evidence="1" type="ORF">HPB50_026418</name>
</gene>
<keyword evidence="2" id="KW-1185">Reference proteome</keyword>
<proteinExistence type="predicted"/>
<reference evidence="1" key="1">
    <citation type="submission" date="2020-05" db="EMBL/GenBank/DDBJ databases">
        <title>Large-scale comparative analyses of tick genomes elucidate their genetic diversity and vector capacities.</title>
        <authorList>
            <person name="Jia N."/>
            <person name="Wang J."/>
            <person name="Shi W."/>
            <person name="Du L."/>
            <person name="Sun Y."/>
            <person name="Zhan W."/>
            <person name="Jiang J."/>
            <person name="Wang Q."/>
            <person name="Zhang B."/>
            <person name="Ji P."/>
            <person name="Sakyi L.B."/>
            <person name="Cui X."/>
            <person name="Yuan T."/>
            <person name="Jiang B."/>
            <person name="Yang W."/>
            <person name="Lam T.T.-Y."/>
            <person name="Chang Q."/>
            <person name="Ding S."/>
            <person name="Wang X."/>
            <person name="Zhu J."/>
            <person name="Ruan X."/>
            <person name="Zhao L."/>
            <person name="Wei J."/>
            <person name="Que T."/>
            <person name="Du C."/>
            <person name="Cheng J."/>
            <person name="Dai P."/>
            <person name="Han X."/>
            <person name="Huang E."/>
            <person name="Gao Y."/>
            <person name="Liu J."/>
            <person name="Shao H."/>
            <person name="Ye R."/>
            <person name="Li L."/>
            <person name="Wei W."/>
            <person name="Wang X."/>
            <person name="Wang C."/>
            <person name="Yang T."/>
            <person name="Huo Q."/>
            <person name="Li W."/>
            <person name="Guo W."/>
            <person name="Chen H."/>
            <person name="Zhou L."/>
            <person name="Ni X."/>
            <person name="Tian J."/>
            <person name="Zhou Y."/>
            <person name="Sheng Y."/>
            <person name="Liu T."/>
            <person name="Pan Y."/>
            <person name="Xia L."/>
            <person name="Li J."/>
            <person name="Zhao F."/>
            <person name="Cao W."/>
        </authorList>
    </citation>
    <scope>NUCLEOTIDE SEQUENCE</scope>
    <source>
        <strain evidence="1">Hyas-2018</strain>
    </source>
</reference>
<name>A0ACB7RQK3_HYAAI</name>
<evidence type="ECO:0000313" key="2">
    <source>
        <dbReference type="Proteomes" id="UP000821845"/>
    </source>
</evidence>
<evidence type="ECO:0000313" key="1">
    <source>
        <dbReference type="EMBL" id="KAH6924913.1"/>
    </source>
</evidence>
<protein>
    <submittedName>
        <fullName evidence="1">Uncharacterized protein</fullName>
    </submittedName>
</protein>
<comment type="caution">
    <text evidence="1">The sequence shown here is derived from an EMBL/GenBank/DDBJ whole genome shotgun (WGS) entry which is preliminary data.</text>
</comment>